<reference evidence="3 4" key="1">
    <citation type="submission" date="2023-08" db="EMBL/GenBank/DDBJ databases">
        <title>Black Yeasts Isolated from many extreme environments.</title>
        <authorList>
            <person name="Coleine C."/>
            <person name="Stajich J.E."/>
            <person name="Selbmann L."/>
        </authorList>
    </citation>
    <scope>NUCLEOTIDE SEQUENCE [LARGE SCALE GENOMIC DNA]</scope>
    <source>
        <strain evidence="3 4">CCFEE 5885</strain>
    </source>
</reference>
<dbReference type="SUPFAM" id="SSF52540">
    <property type="entry name" value="P-loop containing nucleoside triphosphate hydrolases"/>
    <property type="match status" value="1"/>
</dbReference>
<dbReference type="PANTHER" id="PTHR10622">
    <property type="entry name" value="HET DOMAIN-CONTAINING PROTEIN"/>
    <property type="match status" value="1"/>
</dbReference>
<evidence type="ECO:0000256" key="1">
    <source>
        <dbReference type="SAM" id="MobiDB-lite"/>
    </source>
</evidence>
<evidence type="ECO:0000259" key="2">
    <source>
        <dbReference type="Pfam" id="PF06985"/>
    </source>
</evidence>
<evidence type="ECO:0000313" key="3">
    <source>
        <dbReference type="EMBL" id="KAK5089459.1"/>
    </source>
</evidence>
<protein>
    <recommendedName>
        <fullName evidence="2">Heterokaryon incompatibility domain-containing protein</fullName>
    </recommendedName>
</protein>
<dbReference type="InterPro" id="IPR010730">
    <property type="entry name" value="HET"/>
</dbReference>
<comment type="caution">
    <text evidence="3">The sequence shown here is derived from an EMBL/GenBank/DDBJ whole genome shotgun (WGS) entry which is preliminary data.</text>
</comment>
<sequence>MRLLRLSSQNEFSLTGDLTDIVPPYAILSHTWGSDDDEVTFADLQERRGHSKAGYAKLRFCAERARSDGVGYFWVDTCCINKANHSELSEAIVSMFRLYHDAAKCYVYLSDVSTRTLDHEGGTRYVWEPSFRTSRWFTRGWTLQELLAPKVVKFFSREKELLGDRKVLAQLIHDITTIPVNALCGTPLPEFLIMERMQWAERRNTKKKEDKAYCLLGIFGVSMPVIYGEGEKAFRRLQKKIEEQSGPSAKPGHVHWIMPRTANPLFTGRQDLLKELEHIVRDAVHCPWGRSQCRIVISGIGGQGKSEICLQLARRLRQLFWVVLWVDLSNPDVAESSFLEAAHKLSISAQSLEDAHHGIANLKHPWLLVLDNADDPDVDYQNYFPDGRLGVVMMTTRNDDCEGYGTDKSIVLPGLDDYDARDLLLKAARVGSGHHNVHDEDAMVVARLLQSHPLALIQAGAYVSRGQCSLAEYPRKYERQRRRLLTYRPVQARSRYGDVYATFEVSAEILSATTTQAAQDALQLLPLLAVCGSSRFPLSMFETAYQGAKDVPPGLDDSAEDIEVDLLTPWHVARLPPFLDNTSDDWDSFRLMEAVALLKAFSLISTEVYDSFLFVSTHALINAWARDRQDDSEQHQTWLQMSCTMALALASETLSQENNRQLQPHVEELTDWEATTMFTAEPSMLVARNLVWCGWYLGAKRADTKLFVLMQRVFTHLGLNWHRVEQSWIGLYDLAARNLMAHGKIREAVELQQAIVKIRERIQAEDHPDRLKSQRALAIAYADNGQGREVAALLEEVVKIQTQSLVDDHPERLVSQHQLAIAYQANGQVKEAIRMLEEVVKMREQSVAEDHPERLSSQHELAGAYQANGQVKEAVRILEEVVKIREQSVAEDHPDRLASQYELARAYRANGQVKETVRMLREVVKIEEQSLAEDHPDTRERETALSIITQVVKIREQLLAEDHPDRLGSQHNLAFYLWETGEHKTALSMMTQVVKIREQSLAEDHLDRLSSQLCLATYLWATGERETALSMITQVVKILEQSLAEGHPHRQRSKEWLAYLQEEMAEDGMAEEEMAEEEMAEEEMAEDGMAEHETAEQEIAELNIN</sequence>
<dbReference type="Pfam" id="PF06985">
    <property type="entry name" value="HET"/>
    <property type="match status" value="1"/>
</dbReference>
<accession>A0ABR0K7K5</accession>
<gene>
    <name evidence="3" type="ORF">LTR24_006180</name>
</gene>
<organism evidence="3 4">
    <name type="scientific">Lithohypha guttulata</name>
    <dbReference type="NCBI Taxonomy" id="1690604"/>
    <lineage>
        <taxon>Eukaryota</taxon>
        <taxon>Fungi</taxon>
        <taxon>Dikarya</taxon>
        <taxon>Ascomycota</taxon>
        <taxon>Pezizomycotina</taxon>
        <taxon>Eurotiomycetes</taxon>
        <taxon>Chaetothyriomycetidae</taxon>
        <taxon>Chaetothyriales</taxon>
        <taxon>Trichomeriaceae</taxon>
        <taxon>Lithohypha</taxon>
    </lineage>
</organism>
<evidence type="ECO:0000313" key="4">
    <source>
        <dbReference type="Proteomes" id="UP001345013"/>
    </source>
</evidence>
<proteinExistence type="predicted"/>
<dbReference type="PANTHER" id="PTHR10622:SF13">
    <property type="entry name" value="NACHT DOMAIN-CONTAINING PROTEIN"/>
    <property type="match status" value="1"/>
</dbReference>
<dbReference type="SUPFAM" id="SSF48452">
    <property type="entry name" value="TPR-like"/>
    <property type="match status" value="3"/>
</dbReference>
<dbReference type="InterPro" id="IPR027417">
    <property type="entry name" value="P-loop_NTPase"/>
</dbReference>
<feature type="domain" description="Heterokaryon incompatibility" evidence="2">
    <location>
        <begin position="25"/>
        <end position="145"/>
    </location>
</feature>
<dbReference type="EMBL" id="JAVRRG010000077">
    <property type="protein sequence ID" value="KAK5089459.1"/>
    <property type="molecule type" value="Genomic_DNA"/>
</dbReference>
<feature type="compositionally biased region" description="Acidic residues" evidence="1">
    <location>
        <begin position="1071"/>
        <end position="1088"/>
    </location>
</feature>
<dbReference type="InterPro" id="IPR011990">
    <property type="entry name" value="TPR-like_helical_dom_sf"/>
</dbReference>
<dbReference type="Proteomes" id="UP001345013">
    <property type="component" value="Unassembled WGS sequence"/>
</dbReference>
<dbReference type="Gene3D" id="1.25.40.10">
    <property type="entry name" value="Tetratricopeptide repeat domain"/>
    <property type="match status" value="2"/>
</dbReference>
<feature type="region of interest" description="Disordered" evidence="1">
    <location>
        <begin position="1071"/>
        <end position="1105"/>
    </location>
</feature>
<dbReference type="InterPro" id="IPR019734">
    <property type="entry name" value="TPR_rpt"/>
</dbReference>
<dbReference type="Pfam" id="PF13424">
    <property type="entry name" value="TPR_12"/>
    <property type="match status" value="2"/>
</dbReference>
<name>A0ABR0K7K5_9EURO</name>
<dbReference type="SMART" id="SM00028">
    <property type="entry name" value="TPR"/>
    <property type="match status" value="4"/>
</dbReference>
<dbReference type="Pfam" id="PF13374">
    <property type="entry name" value="TPR_10"/>
    <property type="match status" value="2"/>
</dbReference>
<dbReference type="Gene3D" id="3.40.50.300">
    <property type="entry name" value="P-loop containing nucleotide triphosphate hydrolases"/>
    <property type="match status" value="1"/>
</dbReference>
<keyword evidence="4" id="KW-1185">Reference proteome</keyword>